<name>A0ABS4H055_9BACL</name>
<keyword evidence="6 7" id="KW-0472">Membrane</keyword>
<protein>
    <submittedName>
        <fullName evidence="9">Drug/metabolite transporter (DMT)-like permease</fullName>
    </submittedName>
</protein>
<feature type="transmembrane region" description="Helical" evidence="7">
    <location>
        <begin position="64"/>
        <end position="85"/>
    </location>
</feature>
<feature type="transmembrane region" description="Helical" evidence="7">
    <location>
        <begin position="245"/>
        <end position="262"/>
    </location>
</feature>
<evidence type="ECO:0000313" key="10">
    <source>
        <dbReference type="Proteomes" id="UP001519273"/>
    </source>
</evidence>
<dbReference type="SUPFAM" id="SSF103481">
    <property type="entry name" value="Multidrug resistance efflux transporter EmrE"/>
    <property type="match status" value="2"/>
</dbReference>
<dbReference type="PANTHER" id="PTHR32322">
    <property type="entry name" value="INNER MEMBRANE TRANSPORTER"/>
    <property type="match status" value="1"/>
</dbReference>
<keyword evidence="4 7" id="KW-0812">Transmembrane</keyword>
<dbReference type="InterPro" id="IPR000620">
    <property type="entry name" value="EamA_dom"/>
</dbReference>
<organism evidence="9 10">
    <name type="scientific">Paenibacillus sediminis</name>
    <dbReference type="NCBI Taxonomy" id="664909"/>
    <lineage>
        <taxon>Bacteria</taxon>
        <taxon>Bacillati</taxon>
        <taxon>Bacillota</taxon>
        <taxon>Bacilli</taxon>
        <taxon>Bacillales</taxon>
        <taxon>Paenibacillaceae</taxon>
        <taxon>Paenibacillus</taxon>
    </lineage>
</organism>
<comment type="subcellular location">
    <subcellularLocation>
        <location evidence="1">Cell membrane</location>
        <topology evidence="1">Multi-pass membrane protein</topology>
    </subcellularLocation>
</comment>
<dbReference type="Proteomes" id="UP001519273">
    <property type="component" value="Unassembled WGS sequence"/>
</dbReference>
<reference evidence="9 10" key="1">
    <citation type="submission" date="2021-03" db="EMBL/GenBank/DDBJ databases">
        <title>Genomic Encyclopedia of Type Strains, Phase IV (KMG-IV): sequencing the most valuable type-strain genomes for metagenomic binning, comparative biology and taxonomic classification.</title>
        <authorList>
            <person name="Goeker M."/>
        </authorList>
    </citation>
    <scope>NUCLEOTIDE SEQUENCE [LARGE SCALE GENOMIC DNA]</scope>
    <source>
        <strain evidence="9 10">DSM 23491</strain>
    </source>
</reference>
<evidence type="ECO:0000256" key="6">
    <source>
        <dbReference type="ARBA" id="ARBA00023136"/>
    </source>
</evidence>
<keyword evidence="10" id="KW-1185">Reference proteome</keyword>
<evidence type="ECO:0000256" key="5">
    <source>
        <dbReference type="ARBA" id="ARBA00022989"/>
    </source>
</evidence>
<comment type="caution">
    <text evidence="9">The sequence shown here is derived from an EMBL/GenBank/DDBJ whole genome shotgun (WGS) entry which is preliminary data.</text>
</comment>
<evidence type="ECO:0000256" key="3">
    <source>
        <dbReference type="ARBA" id="ARBA00022475"/>
    </source>
</evidence>
<dbReference type="EMBL" id="JAGGKP010000001">
    <property type="protein sequence ID" value="MBP1935899.1"/>
    <property type="molecule type" value="Genomic_DNA"/>
</dbReference>
<feature type="transmembrane region" description="Helical" evidence="7">
    <location>
        <begin position="268"/>
        <end position="287"/>
    </location>
</feature>
<proteinExistence type="inferred from homology"/>
<evidence type="ECO:0000256" key="4">
    <source>
        <dbReference type="ARBA" id="ARBA00022692"/>
    </source>
</evidence>
<sequence length="308" mass="34026">MRWLYVILLTLTSMLWGGNFVSGKFVVGHADSMVLTFLRWGIASLVLLPFVWMKEKRIIPPKSAWLALIVMGLTGVILFNLFMFWALERTSATNTGLLSTLNPLSIVIFSFLLLKESIRPRQVAAMIISLFGVLIVLTEGHLEYLLQLNFNVGDLYMLVAVATWGVYSVAGKKALKYVSPYMSTLWSGILGTIILFPFCILHFEISNPIPSFWGAEAYISVGGTVLAMLFWNIGVQKLGGTASGMFLNLNPVFTALFAFILLGEQLLLSQVVGASVVILGVIYFNYAGKQQLAKRGKGETTWEHGKGI</sequence>
<comment type="similarity">
    <text evidence="2">Belongs to the EamA transporter family.</text>
</comment>
<evidence type="ECO:0000313" key="9">
    <source>
        <dbReference type="EMBL" id="MBP1935899.1"/>
    </source>
</evidence>
<keyword evidence="5 7" id="KW-1133">Transmembrane helix</keyword>
<feature type="domain" description="EamA" evidence="8">
    <location>
        <begin position="5"/>
        <end position="137"/>
    </location>
</feature>
<feature type="transmembrane region" description="Helical" evidence="7">
    <location>
        <begin position="148"/>
        <end position="169"/>
    </location>
</feature>
<evidence type="ECO:0000256" key="1">
    <source>
        <dbReference type="ARBA" id="ARBA00004651"/>
    </source>
</evidence>
<feature type="transmembrane region" description="Helical" evidence="7">
    <location>
        <begin position="215"/>
        <end position="233"/>
    </location>
</feature>
<dbReference type="RefSeq" id="WP_209845559.1">
    <property type="nucleotide sequence ID" value="NZ_CBCRVE010000001.1"/>
</dbReference>
<feature type="transmembrane region" description="Helical" evidence="7">
    <location>
        <begin position="123"/>
        <end position="142"/>
    </location>
</feature>
<evidence type="ECO:0000259" key="8">
    <source>
        <dbReference type="Pfam" id="PF00892"/>
    </source>
</evidence>
<evidence type="ECO:0000256" key="2">
    <source>
        <dbReference type="ARBA" id="ARBA00007362"/>
    </source>
</evidence>
<dbReference type="PANTHER" id="PTHR32322:SF18">
    <property type="entry name" value="S-ADENOSYLMETHIONINE_S-ADENOSYLHOMOCYSTEINE TRANSPORTER"/>
    <property type="match status" value="1"/>
</dbReference>
<dbReference type="InterPro" id="IPR050638">
    <property type="entry name" value="AA-Vitamin_Transporters"/>
</dbReference>
<evidence type="ECO:0000256" key="7">
    <source>
        <dbReference type="SAM" id="Phobius"/>
    </source>
</evidence>
<gene>
    <name evidence="9" type="ORF">J2Z20_000760</name>
</gene>
<keyword evidence="3" id="KW-1003">Cell membrane</keyword>
<feature type="transmembrane region" description="Helical" evidence="7">
    <location>
        <begin position="181"/>
        <end position="203"/>
    </location>
</feature>
<dbReference type="InterPro" id="IPR037185">
    <property type="entry name" value="EmrE-like"/>
</dbReference>
<feature type="domain" description="EamA" evidence="8">
    <location>
        <begin position="152"/>
        <end position="284"/>
    </location>
</feature>
<accession>A0ABS4H055</accession>
<dbReference type="Pfam" id="PF00892">
    <property type="entry name" value="EamA"/>
    <property type="match status" value="2"/>
</dbReference>
<feature type="transmembrane region" description="Helical" evidence="7">
    <location>
        <begin position="33"/>
        <end position="52"/>
    </location>
</feature>
<feature type="transmembrane region" description="Helical" evidence="7">
    <location>
        <begin position="97"/>
        <end position="114"/>
    </location>
</feature>